<dbReference type="AlphaFoldDB" id="A0A3D8Y364"/>
<dbReference type="InterPro" id="IPR025959">
    <property type="entry name" value="Winged_HTH_dom"/>
</dbReference>
<evidence type="ECO:0000259" key="1">
    <source>
        <dbReference type="Pfam" id="PF13592"/>
    </source>
</evidence>
<reference evidence="2 3" key="1">
    <citation type="submission" date="2018-07" db="EMBL/GenBank/DDBJ databases">
        <title>Dyadobacter roseus sp. nov., isolated from rose rhizosphere soil.</title>
        <authorList>
            <person name="Chen L."/>
        </authorList>
    </citation>
    <scope>NUCLEOTIDE SEQUENCE [LARGE SCALE GENOMIC DNA]</scope>
    <source>
        <strain evidence="2 3">RS19</strain>
    </source>
</reference>
<dbReference type="EMBL" id="QNUL01000038">
    <property type="protein sequence ID" value="REA56504.1"/>
    <property type="molecule type" value="Genomic_DNA"/>
</dbReference>
<dbReference type="Proteomes" id="UP000256373">
    <property type="component" value="Unassembled WGS sequence"/>
</dbReference>
<accession>A0A3D8Y364</accession>
<organism evidence="2 3">
    <name type="scientific">Dyadobacter luteus</name>
    <dbReference type="NCBI Taxonomy" id="2259619"/>
    <lineage>
        <taxon>Bacteria</taxon>
        <taxon>Pseudomonadati</taxon>
        <taxon>Bacteroidota</taxon>
        <taxon>Cytophagia</taxon>
        <taxon>Cytophagales</taxon>
        <taxon>Spirosomataceae</taxon>
        <taxon>Dyadobacter</taxon>
    </lineage>
</organism>
<keyword evidence="3" id="KW-1185">Reference proteome</keyword>
<dbReference type="Pfam" id="PF13592">
    <property type="entry name" value="HTH_33"/>
    <property type="match status" value="1"/>
</dbReference>
<protein>
    <recommendedName>
        <fullName evidence="1">Winged helix-turn helix domain-containing protein</fullName>
    </recommendedName>
</protein>
<gene>
    <name evidence="2" type="ORF">DSL64_26665</name>
</gene>
<feature type="domain" description="Winged helix-turn helix" evidence="1">
    <location>
        <begin position="50"/>
        <end position="107"/>
    </location>
</feature>
<proteinExistence type="predicted"/>
<evidence type="ECO:0000313" key="3">
    <source>
        <dbReference type="Proteomes" id="UP000256373"/>
    </source>
</evidence>
<name>A0A3D8Y364_9BACT</name>
<evidence type="ECO:0000313" key="2">
    <source>
        <dbReference type="EMBL" id="REA56504.1"/>
    </source>
</evidence>
<sequence length="108" mass="12089">MILGERQSQRLWSSYIKEGITGLVSTYSERWWGKLSSVQISQLRAYLLSDQAPTLADIQAYLAGSLGVNYTIGGVSDLCKRLKIKLKTGRPVNVRQKPGSVEEFKKNL</sequence>
<comment type="caution">
    <text evidence="2">The sequence shown here is derived from an EMBL/GenBank/DDBJ whole genome shotgun (WGS) entry which is preliminary data.</text>
</comment>